<dbReference type="Proteomes" id="UP000230233">
    <property type="component" value="Chromosome II"/>
</dbReference>
<gene>
    <name evidence="2" type="primary">Cnig_chr_II.g4283</name>
    <name evidence="2" type="ORF">B9Z55_004283</name>
</gene>
<keyword evidence="3" id="KW-1185">Reference proteome</keyword>
<organism evidence="2 3">
    <name type="scientific">Caenorhabditis nigoni</name>
    <dbReference type="NCBI Taxonomy" id="1611254"/>
    <lineage>
        <taxon>Eukaryota</taxon>
        <taxon>Metazoa</taxon>
        <taxon>Ecdysozoa</taxon>
        <taxon>Nematoda</taxon>
        <taxon>Chromadorea</taxon>
        <taxon>Rhabditida</taxon>
        <taxon>Rhabditina</taxon>
        <taxon>Rhabditomorpha</taxon>
        <taxon>Rhabditoidea</taxon>
        <taxon>Rhabditidae</taxon>
        <taxon>Peloderinae</taxon>
        <taxon>Caenorhabditis</taxon>
    </lineage>
</organism>
<name>A0A2G5UW61_9PELO</name>
<dbReference type="EMBL" id="PDUG01000002">
    <property type="protein sequence ID" value="PIC43611.1"/>
    <property type="molecule type" value="Genomic_DNA"/>
</dbReference>
<evidence type="ECO:0000313" key="2">
    <source>
        <dbReference type="EMBL" id="PIC43611.1"/>
    </source>
</evidence>
<evidence type="ECO:0008006" key="4">
    <source>
        <dbReference type="Google" id="ProtNLM"/>
    </source>
</evidence>
<keyword evidence="1" id="KW-0732">Signal</keyword>
<protein>
    <recommendedName>
        <fullName evidence="4">CX domain-containing protein</fullName>
    </recommendedName>
</protein>
<dbReference type="PANTHER" id="PTHR39377:SF3">
    <property type="entry name" value="SECRETED PROTEIN"/>
    <property type="match status" value="1"/>
</dbReference>
<dbReference type="AlphaFoldDB" id="A0A2G5UW61"/>
<reference evidence="3" key="1">
    <citation type="submission" date="2017-10" db="EMBL/GenBank/DDBJ databases">
        <title>Rapid genome shrinkage in a self-fertile nematode reveals novel sperm competition proteins.</title>
        <authorList>
            <person name="Yin D."/>
            <person name="Schwarz E.M."/>
            <person name="Thomas C.G."/>
            <person name="Felde R.L."/>
            <person name="Korf I.F."/>
            <person name="Cutter A.D."/>
            <person name="Schartner C.M."/>
            <person name="Ralston E.J."/>
            <person name="Meyer B.J."/>
            <person name="Haag E.S."/>
        </authorList>
    </citation>
    <scope>NUCLEOTIDE SEQUENCE [LARGE SCALE GENOMIC DNA]</scope>
    <source>
        <strain evidence="3">JU1422</strain>
    </source>
</reference>
<dbReference type="PANTHER" id="PTHR39377">
    <property type="entry name" value="PROTEIN CBG18423-RELATED"/>
    <property type="match status" value="1"/>
</dbReference>
<proteinExistence type="predicted"/>
<feature type="chain" id="PRO_5013761325" description="CX domain-containing protein" evidence="1">
    <location>
        <begin position="18"/>
        <end position="152"/>
    </location>
</feature>
<feature type="signal peptide" evidence="1">
    <location>
        <begin position="1"/>
        <end position="17"/>
    </location>
</feature>
<dbReference type="OrthoDB" id="5871086at2759"/>
<sequence>MIYIFLVSTLFIISIHGYGNYRTPPSYQYSGYNNNAYYSNGYYSNPYYNYRNSYQQTYQQYPQYPQPYYQNYQNSYQYSQNYAPAPQFTSPYAVLDSILGIPPPQRRLRPYYGNDRYIGNGIHVDSHGNGYMGDKDTGLYIFCSSRGCVGRG</sequence>
<accession>A0A2G5UW61</accession>
<evidence type="ECO:0000313" key="3">
    <source>
        <dbReference type="Proteomes" id="UP000230233"/>
    </source>
</evidence>
<evidence type="ECO:0000256" key="1">
    <source>
        <dbReference type="SAM" id="SignalP"/>
    </source>
</evidence>
<comment type="caution">
    <text evidence="2">The sequence shown here is derived from an EMBL/GenBank/DDBJ whole genome shotgun (WGS) entry which is preliminary data.</text>
</comment>